<gene>
    <name evidence="3" type="ORF">ACFSBX_16765</name>
</gene>
<dbReference type="InterPro" id="IPR055973">
    <property type="entry name" value="DUF7551"/>
</dbReference>
<dbReference type="EMBL" id="JBHUDK010000016">
    <property type="protein sequence ID" value="MFD1600593.1"/>
    <property type="molecule type" value="Genomic_DNA"/>
</dbReference>
<comment type="caution">
    <text evidence="3">The sequence shown here is derived from an EMBL/GenBank/DDBJ whole genome shotgun (WGS) entry which is preliminary data.</text>
</comment>
<accession>A0ABD6CR93</accession>
<evidence type="ECO:0000259" key="2">
    <source>
        <dbReference type="Pfam" id="PF24422"/>
    </source>
</evidence>
<dbReference type="InterPro" id="IPR055974">
    <property type="entry name" value="DUF7552"/>
</dbReference>
<dbReference type="Proteomes" id="UP001597085">
    <property type="component" value="Unassembled WGS sequence"/>
</dbReference>
<evidence type="ECO:0000313" key="4">
    <source>
        <dbReference type="Proteomes" id="UP001597085"/>
    </source>
</evidence>
<dbReference type="AlphaFoldDB" id="A0ABD6CR93"/>
<evidence type="ECO:0000313" key="3">
    <source>
        <dbReference type="EMBL" id="MFD1600593.1"/>
    </source>
</evidence>
<feature type="domain" description="DUF7552" evidence="2">
    <location>
        <begin position="5"/>
        <end position="79"/>
    </location>
</feature>
<reference evidence="3 4" key="1">
    <citation type="journal article" date="2019" name="Int. J. Syst. Evol. Microbiol.">
        <title>The Global Catalogue of Microorganisms (GCM) 10K type strain sequencing project: providing services to taxonomists for standard genome sequencing and annotation.</title>
        <authorList>
            <consortium name="The Broad Institute Genomics Platform"/>
            <consortium name="The Broad Institute Genome Sequencing Center for Infectious Disease"/>
            <person name="Wu L."/>
            <person name="Ma J."/>
        </authorList>
    </citation>
    <scope>NUCLEOTIDE SEQUENCE [LARGE SCALE GENOMIC DNA]</scope>
    <source>
        <strain evidence="3 4">CGMCC 1.12121</strain>
    </source>
</reference>
<keyword evidence="4" id="KW-1185">Reference proteome</keyword>
<proteinExistence type="predicted"/>
<dbReference type="Pfam" id="PF24422">
    <property type="entry name" value="DUF7552"/>
    <property type="match status" value="1"/>
</dbReference>
<protein>
    <submittedName>
        <fullName evidence="3">Uncharacterized protein</fullName>
    </submittedName>
</protein>
<name>A0ABD6CR93_9EURY</name>
<evidence type="ECO:0000259" key="1">
    <source>
        <dbReference type="Pfam" id="PF24420"/>
    </source>
</evidence>
<sequence length="300" mass="33002">MVGQTLTKIRKQIERRAVDDGQYVVLCGRTGERIVPLDGHRFPDRETAAEAARFAEQYRAALRRYDPQVPCYDPIVCEVPALEQSPSPHEKESTKWAFPPAPALPGRKSGRIEFCHQVAGAVFETLSNMGYEKVERAVMDAYFEAAETIPSRDTLCLRLLEQMAIELDARLSNTQQASVLVQASSQLPAPSAQDSALTAAFDRLEAIGLLDSYSTSPWIVDPVGGERQCHVSVTDYALEPVDAAIPTLPISVDLLRRQPEMTLDVSAVTRINAESWQFTLTADSDAEPVGLTTAPFTENP</sequence>
<organism evidence="3 4">
    <name type="scientific">Halobellus rarus</name>
    <dbReference type="NCBI Taxonomy" id="1126237"/>
    <lineage>
        <taxon>Archaea</taxon>
        <taxon>Methanobacteriati</taxon>
        <taxon>Methanobacteriota</taxon>
        <taxon>Stenosarchaea group</taxon>
        <taxon>Halobacteria</taxon>
        <taxon>Halobacteriales</taxon>
        <taxon>Haloferacaceae</taxon>
        <taxon>Halobellus</taxon>
    </lineage>
</organism>
<dbReference type="Pfam" id="PF24420">
    <property type="entry name" value="DUF7551"/>
    <property type="match status" value="1"/>
</dbReference>
<feature type="domain" description="DUF7551" evidence="1">
    <location>
        <begin position="112"/>
        <end position="295"/>
    </location>
</feature>